<dbReference type="AlphaFoldDB" id="A0A9E4ZCI4"/>
<keyword evidence="3" id="KW-1185">Reference proteome</keyword>
<gene>
    <name evidence="2" type="ORF">KDK67_02105</name>
</gene>
<dbReference type="EMBL" id="JAGSOI010000005">
    <property type="protein sequence ID" value="MCM1985815.1"/>
    <property type="molecule type" value="Genomic_DNA"/>
</dbReference>
<name>A0A9E4ZCI4_9EURY</name>
<reference evidence="2" key="2">
    <citation type="submission" date="2021-04" db="EMBL/GenBank/DDBJ databases">
        <authorList>
            <person name="Dong X."/>
        </authorList>
    </citation>
    <scope>NUCLEOTIDE SEQUENCE</scope>
    <source>
        <strain evidence="2">LLY</strain>
    </source>
</reference>
<keyword evidence="1" id="KW-0472">Membrane</keyword>
<comment type="caution">
    <text evidence="2">The sequence shown here is derived from an EMBL/GenBank/DDBJ whole genome shotgun (WGS) entry which is preliminary data.</text>
</comment>
<keyword evidence="1" id="KW-1133">Transmembrane helix</keyword>
<dbReference type="RefSeq" id="WP_250867192.1">
    <property type="nucleotide sequence ID" value="NZ_JAGSOI010000005.1"/>
</dbReference>
<sequence length="480" mass="56279">MSDKISSGSYTCNSRKDTIKQLNEMCYPPNNEKVYYDSIILSEIIFIEKWDSFFNSLDRLYSGLNNFDKNELKYRELLDNNKQNAFQRTIILPTILAKEVSKGERAVTQKLDPEFVGIVITLNVTLPSAIHLQIHTSLNPNISEKINDILYSTFGEKIEEFKLLDGTYTSTTSPNNIKFQKINQIKQELKTKIINFLSSYFEGSFFTLSKEDISYVPSIDLFSINYPLELEETRQWLADNSHFLQCLDIPTSIYPLYKFNNYIFAINAYTYNLYSNYSLLANRKNANADNGYSDIKHFIQYPLMSEITFELIGFDRWVEVEKRKGTSHQLLISNELEHINKNEFDQVISNRELIIKYIFNFERFKVEFQKFVMTSTRKYHDFRELNEPHNYLFDDQINKMINSNIKYIESYVSILNKHSSSNLALKNIYYNKKIQKSVKNLTIFIIILTVIQVILILSQIDTITSLVSGMARQLLTYYLP</sequence>
<evidence type="ECO:0000313" key="3">
    <source>
        <dbReference type="Proteomes" id="UP001056766"/>
    </source>
</evidence>
<evidence type="ECO:0000313" key="2">
    <source>
        <dbReference type="EMBL" id="MCM1985815.1"/>
    </source>
</evidence>
<reference evidence="2" key="1">
    <citation type="journal article" date="2021" name="mSystems">
        <title>Bacteria and Archaea Synergistically Convert Glycine Betaine to Biogenic Methane in the Formosa Cold Seep of the South China Sea.</title>
        <authorList>
            <person name="Li L."/>
            <person name="Zhang W."/>
            <person name="Zhang S."/>
            <person name="Song L."/>
            <person name="Sun Q."/>
            <person name="Zhang H."/>
            <person name="Xiang H."/>
            <person name="Dong X."/>
        </authorList>
    </citation>
    <scope>NUCLEOTIDE SEQUENCE</scope>
    <source>
        <strain evidence="2">LLY</strain>
    </source>
</reference>
<accession>A0A9E4ZCI4</accession>
<protein>
    <submittedName>
        <fullName evidence="2">Uncharacterized protein</fullName>
    </submittedName>
</protein>
<dbReference type="Proteomes" id="UP001056766">
    <property type="component" value="Unassembled WGS sequence"/>
</dbReference>
<feature type="transmembrane region" description="Helical" evidence="1">
    <location>
        <begin position="441"/>
        <end position="460"/>
    </location>
</feature>
<evidence type="ECO:0000256" key="1">
    <source>
        <dbReference type="SAM" id="Phobius"/>
    </source>
</evidence>
<keyword evidence="1" id="KW-0812">Transmembrane</keyword>
<organism evidence="2 3">
    <name type="scientific">Methanococcoides seepicolus</name>
    <dbReference type="NCBI Taxonomy" id="2828780"/>
    <lineage>
        <taxon>Archaea</taxon>
        <taxon>Methanobacteriati</taxon>
        <taxon>Methanobacteriota</taxon>
        <taxon>Stenosarchaea group</taxon>
        <taxon>Methanomicrobia</taxon>
        <taxon>Methanosarcinales</taxon>
        <taxon>Methanosarcinaceae</taxon>
        <taxon>Methanococcoides</taxon>
    </lineage>
</organism>
<proteinExistence type="predicted"/>